<keyword evidence="6" id="KW-0234">DNA repair</keyword>
<keyword evidence="8" id="KW-0511">Multifunctional enzyme</keyword>
<dbReference type="EMBL" id="UINC01002399">
    <property type="protein sequence ID" value="SUZ96274.1"/>
    <property type="molecule type" value="Genomic_DNA"/>
</dbReference>
<keyword evidence="3" id="KW-0227">DNA damage</keyword>
<dbReference type="Gene3D" id="3.20.190.10">
    <property type="entry name" value="MutM-like, N-terminal"/>
    <property type="match status" value="1"/>
</dbReference>
<dbReference type="GO" id="GO:0008270">
    <property type="term" value="F:zinc ion binding"/>
    <property type="evidence" value="ECO:0007669"/>
    <property type="project" value="InterPro"/>
</dbReference>
<organism evidence="11">
    <name type="scientific">marine metagenome</name>
    <dbReference type="NCBI Taxonomy" id="408172"/>
    <lineage>
        <taxon>unclassified sequences</taxon>
        <taxon>metagenomes</taxon>
        <taxon>ecological metagenomes</taxon>
    </lineage>
</organism>
<dbReference type="GO" id="GO:0034039">
    <property type="term" value="F:8-oxo-7,8-dihydroguanine DNA N-glycosylase activity"/>
    <property type="evidence" value="ECO:0007669"/>
    <property type="project" value="TreeGrafter"/>
</dbReference>
<evidence type="ECO:0000256" key="9">
    <source>
        <dbReference type="ARBA" id="ARBA00023295"/>
    </source>
</evidence>
<dbReference type="InterPro" id="IPR012319">
    <property type="entry name" value="FPG_cat"/>
</dbReference>
<dbReference type="GO" id="GO:0003684">
    <property type="term" value="F:damaged DNA binding"/>
    <property type="evidence" value="ECO:0007669"/>
    <property type="project" value="InterPro"/>
</dbReference>
<dbReference type="InterPro" id="IPR015886">
    <property type="entry name" value="H2TH_FPG"/>
</dbReference>
<comment type="catalytic activity">
    <reaction evidence="1">
        <text>Hydrolysis of DNA containing ring-opened 7-methylguanine residues, releasing 2,6-diamino-4-hydroxy-5-(N-methyl)formamidopyrimidine.</text>
        <dbReference type="EC" id="3.2.2.23"/>
    </reaction>
</comment>
<accession>A0A381RYM4</accession>
<comment type="similarity">
    <text evidence="2">Belongs to the FPG family.</text>
</comment>
<evidence type="ECO:0000256" key="7">
    <source>
        <dbReference type="ARBA" id="ARBA00023239"/>
    </source>
</evidence>
<reference evidence="11" key="1">
    <citation type="submission" date="2018-05" db="EMBL/GenBank/DDBJ databases">
        <authorList>
            <person name="Lanie J.A."/>
            <person name="Ng W.-L."/>
            <person name="Kazmierczak K.M."/>
            <person name="Andrzejewski T.M."/>
            <person name="Davidsen T.M."/>
            <person name="Wayne K.J."/>
            <person name="Tettelin H."/>
            <person name="Glass J.I."/>
            <person name="Rusch D."/>
            <person name="Podicherti R."/>
            <person name="Tsui H.-C.T."/>
            <person name="Winkler M.E."/>
        </authorList>
    </citation>
    <scope>NUCLEOTIDE SEQUENCE</scope>
</reference>
<dbReference type="SUPFAM" id="SSF57716">
    <property type="entry name" value="Glucocorticoid receptor-like (DNA-binding domain)"/>
    <property type="match status" value="1"/>
</dbReference>
<evidence type="ECO:0000256" key="8">
    <source>
        <dbReference type="ARBA" id="ARBA00023268"/>
    </source>
</evidence>
<dbReference type="PANTHER" id="PTHR22993">
    <property type="entry name" value="FORMAMIDOPYRIMIDINE-DNA GLYCOSYLASE"/>
    <property type="match status" value="1"/>
</dbReference>
<keyword evidence="5" id="KW-0238">DNA-binding</keyword>
<dbReference type="SMART" id="SM01232">
    <property type="entry name" value="H2TH"/>
    <property type="match status" value="1"/>
</dbReference>
<keyword evidence="7" id="KW-0456">Lyase</keyword>
<dbReference type="InterPro" id="IPR035937">
    <property type="entry name" value="FPG_N"/>
</dbReference>
<dbReference type="InterPro" id="IPR010979">
    <property type="entry name" value="Ribosomal_uS13-like_H2TH"/>
</dbReference>
<evidence type="ECO:0000313" key="11">
    <source>
        <dbReference type="EMBL" id="SUZ96274.1"/>
    </source>
</evidence>
<evidence type="ECO:0000259" key="10">
    <source>
        <dbReference type="SMART" id="SM01232"/>
    </source>
</evidence>
<dbReference type="SUPFAM" id="SSF46946">
    <property type="entry name" value="S13-like H2TH domain"/>
    <property type="match status" value="1"/>
</dbReference>
<sequence>MAKAESMAVLEGYRNRKQFTSQLEGRKVGSVRRAGLHLCIEIEDQYLVIRLGPGALLRRQRTKEATQPGTELLITFTQGGQLRLIDPAGDSQVRVVSAETIFEELPELDRLGLDPIGEPISWTDFAGRVLSRNALLKDLLCDDSFIVGIGDVYSDEILFAAGLRHDRRSDSLSSQEVRRLYRAIVEILHNAVKYRGTNLEDRPFLDIFGEPGIYQHHLSVYGRVGDLSPRSRAPILRTKYKNRWTYYCDTQV</sequence>
<name>A0A381RYM4_9ZZZZ</name>
<proteinExistence type="inferred from homology"/>
<dbReference type="PANTHER" id="PTHR22993:SF9">
    <property type="entry name" value="FORMAMIDOPYRIMIDINE-DNA GLYCOSYLASE"/>
    <property type="match status" value="1"/>
</dbReference>
<keyword evidence="9" id="KW-0326">Glycosidase</keyword>
<protein>
    <recommendedName>
        <fullName evidence="10">Formamidopyrimidine-DNA glycosylase H2TH DNA-binding domain-containing protein</fullName>
    </recommendedName>
</protein>
<evidence type="ECO:0000256" key="1">
    <source>
        <dbReference type="ARBA" id="ARBA00001668"/>
    </source>
</evidence>
<feature type="domain" description="Formamidopyrimidine-DNA glycosylase H2TH DNA-binding" evidence="10">
    <location>
        <begin position="111"/>
        <end position="203"/>
    </location>
</feature>
<dbReference type="Pfam" id="PF01149">
    <property type="entry name" value="Fapy_DNA_glyco"/>
    <property type="match status" value="1"/>
</dbReference>
<dbReference type="Pfam" id="PF06831">
    <property type="entry name" value="H2TH"/>
    <property type="match status" value="1"/>
</dbReference>
<evidence type="ECO:0000256" key="5">
    <source>
        <dbReference type="ARBA" id="ARBA00023125"/>
    </source>
</evidence>
<dbReference type="Gene3D" id="1.10.8.50">
    <property type="match status" value="1"/>
</dbReference>
<evidence type="ECO:0000256" key="2">
    <source>
        <dbReference type="ARBA" id="ARBA00009409"/>
    </source>
</evidence>
<evidence type="ECO:0000256" key="4">
    <source>
        <dbReference type="ARBA" id="ARBA00022801"/>
    </source>
</evidence>
<dbReference type="SUPFAM" id="SSF81624">
    <property type="entry name" value="N-terminal domain of MutM-like DNA repair proteins"/>
    <property type="match status" value="1"/>
</dbReference>
<gene>
    <name evidence="11" type="ORF">METZ01_LOCUS49128</name>
</gene>
<dbReference type="GO" id="GO:0003906">
    <property type="term" value="F:DNA-(apurinic or apyrimidinic site) endonuclease activity"/>
    <property type="evidence" value="ECO:0007669"/>
    <property type="project" value="InterPro"/>
</dbReference>
<dbReference type="AlphaFoldDB" id="A0A381RYM4"/>
<keyword evidence="4" id="KW-0378">Hydrolase</keyword>
<evidence type="ECO:0000256" key="3">
    <source>
        <dbReference type="ARBA" id="ARBA00022763"/>
    </source>
</evidence>
<evidence type="ECO:0000256" key="6">
    <source>
        <dbReference type="ARBA" id="ARBA00023204"/>
    </source>
</evidence>
<dbReference type="GO" id="GO:0006284">
    <property type="term" value="P:base-excision repair"/>
    <property type="evidence" value="ECO:0007669"/>
    <property type="project" value="InterPro"/>
</dbReference>
<dbReference type="GO" id="GO:0016829">
    <property type="term" value="F:lyase activity"/>
    <property type="evidence" value="ECO:0007669"/>
    <property type="project" value="UniProtKB-KW"/>
</dbReference>